<feature type="modified residue" description="N6-(pyridoxal phosphate)lysine" evidence="4">
    <location>
        <position position="375"/>
    </location>
</feature>
<reference evidence="6 7" key="1">
    <citation type="submission" date="2015-01" db="EMBL/GenBank/DDBJ databases">
        <title>Draft genome sequence of Pedobacter sp. NL19 isolated from sludge of an effluent treatment pond in an abandoned uranium mine.</title>
        <authorList>
            <person name="Santos T."/>
            <person name="Caetano T."/>
            <person name="Covas C."/>
            <person name="Cruz A."/>
            <person name="Mendo S."/>
        </authorList>
    </citation>
    <scope>NUCLEOTIDE SEQUENCE [LARGE SCALE GENOMIC DNA]</scope>
    <source>
        <strain evidence="6 7">NL19</strain>
    </source>
</reference>
<accession>A0A0D0GNW0</accession>
<evidence type="ECO:0000256" key="1">
    <source>
        <dbReference type="ARBA" id="ARBA00001933"/>
    </source>
</evidence>
<dbReference type="AlphaFoldDB" id="A0A0D0GNW0"/>
<dbReference type="PANTHER" id="PTHR42735:SF4">
    <property type="entry name" value="PYRIDOXAL PHOSPHATE-DEPENDENT DECARBOXYLASE FAMILY PROTEIN"/>
    <property type="match status" value="1"/>
</dbReference>
<dbReference type="PANTHER" id="PTHR42735">
    <property type="match status" value="1"/>
</dbReference>
<evidence type="ECO:0008006" key="8">
    <source>
        <dbReference type="Google" id="ProtNLM"/>
    </source>
</evidence>
<comment type="similarity">
    <text evidence="5">Belongs to the group II decarboxylase family.</text>
</comment>
<evidence type="ECO:0000256" key="3">
    <source>
        <dbReference type="ARBA" id="ARBA00023239"/>
    </source>
</evidence>
<gene>
    <name evidence="6" type="ORF">TH53_01070</name>
</gene>
<dbReference type="GO" id="GO:0030170">
    <property type="term" value="F:pyridoxal phosphate binding"/>
    <property type="evidence" value="ECO:0007669"/>
    <property type="project" value="InterPro"/>
</dbReference>
<dbReference type="InterPro" id="IPR050477">
    <property type="entry name" value="GrpII_AminoAcid_Decarb"/>
</dbReference>
<dbReference type="Pfam" id="PF00282">
    <property type="entry name" value="Pyridoxal_deC"/>
    <property type="match status" value="1"/>
</dbReference>
<evidence type="ECO:0000256" key="4">
    <source>
        <dbReference type="PIRSR" id="PIRSR602129-50"/>
    </source>
</evidence>
<dbReference type="Proteomes" id="UP000032049">
    <property type="component" value="Unassembled WGS sequence"/>
</dbReference>
<evidence type="ECO:0000256" key="2">
    <source>
        <dbReference type="ARBA" id="ARBA00022898"/>
    </source>
</evidence>
<dbReference type="SUPFAM" id="SSF53383">
    <property type="entry name" value="PLP-dependent transferases"/>
    <property type="match status" value="1"/>
</dbReference>
<dbReference type="GO" id="GO:0019752">
    <property type="term" value="P:carboxylic acid metabolic process"/>
    <property type="evidence" value="ECO:0007669"/>
    <property type="project" value="InterPro"/>
</dbReference>
<dbReference type="GO" id="GO:0016830">
    <property type="term" value="F:carbon-carbon lyase activity"/>
    <property type="evidence" value="ECO:0007669"/>
    <property type="project" value="InterPro"/>
</dbReference>
<evidence type="ECO:0000313" key="7">
    <source>
        <dbReference type="Proteomes" id="UP000032049"/>
    </source>
</evidence>
<keyword evidence="3 5" id="KW-0456">Lyase</keyword>
<dbReference type="InterPro" id="IPR015424">
    <property type="entry name" value="PyrdxlP-dep_Trfase"/>
</dbReference>
<sequence>MSLSSKKLFPLKGNQVWTKETLKKIVDDFYAWYERHQPSAKQDKTGLLPSDSLREVDQLVSDLSDRLGKESIPWASQNYIAHMNTDIPLVASLTYFMTMLYNPNNVTPEVSPVTTALERELSIDFCNLLGYNPASGWAHLSSGGHASNYEAMWIARNLKSVPYAILQNEQTSMLIADKDQLVNMPVPKILALLDQVAKMGLYTEIIELAGLLRHDSVLKNGKVLLSENCHYAWDKCLDLLGIQKNNVEKIAPDKYLRTDNQELYKRITWLIEQNIPVIAVVLFVGSSGEGSVDNLSAMFHFRDLCQKKYGQSFYIHVDAAYGGYFRSVILDDQHEVMPYEKLKLEQPAAYLLKPEVYNSLRDLPQADSITIDPHKSGYVPYPGGCVAYKDRRLNSIIATQSKYFGQHPDEELNFGPYTLEGARPGAVASAVWSVNRLLPLNSGGLGMLLKDSLKTTLAFTQIIKENQSFLVDDHLFHVLNLYEPDLTINNFLVVPAKKGTSFEEADALNKLLAEELKSGNKDYINLFFSGSQVNYQTFKKVFKDSDLQSDHENTRLKLFRSCLMKDIPTASIKGQWNHFLGSLTDIIRNQNQI</sequence>
<keyword evidence="2 4" id="KW-0663">Pyridoxal phosphate</keyword>
<keyword evidence="7" id="KW-1185">Reference proteome</keyword>
<protein>
    <recommendedName>
        <fullName evidence="8">Tyrosine decarboxylase</fullName>
    </recommendedName>
</protein>
<evidence type="ECO:0000313" key="6">
    <source>
        <dbReference type="EMBL" id="KIO78922.1"/>
    </source>
</evidence>
<dbReference type="RefSeq" id="WP_041877523.1">
    <property type="nucleotide sequence ID" value="NZ_CP157278.1"/>
</dbReference>
<name>A0A0D0GNW0_9SPHI</name>
<dbReference type="STRING" id="1503925.TH53_01070"/>
<organism evidence="6 7">
    <name type="scientific">Pedobacter lusitanus</name>
    <dbReference type="NCBI Taxonomy" id="1503925"/>
    <lineage>
        <taxon>Bacteria</taxon>
        <taxon>Pseudomonadati</taxon>
        <taxon>Bacteroidota</taxon>
        <taxon>Sphingobacteriia</taxon>
        <taxon>Sphingobacteriales</taxon>
        <taxon>Sphingobacteriaceae</taxon>
        <taxon>Pedobacter</taxon>
    </lineage>
</organism>
<dbReference type="EMBL" id="JXRA01000005">
    <property type="protein sequence ID" value="KIO78922.1"/>
    <property type="molecule type" value="Genomic_DNA"/>
</dbReference>
<comment type="cofactor">
    <cofactor evidence="1 4 5">
        <name>pyridoxal 5'-phosphate</name>
        <dbReference type="ChEBI" id="CHEBI:597326"/>
    </cofactor>
</comment>
<dbReference type="OrthoDB" id="9803665at2"/>
<comment type="caution">
    <text evidence="6">The sequence shown here is derived from an EMBL/GenBank/DDBJ whole genome shotgun (WGS) entry which is preliminary data.</text>
</comment>
<dbReference type="InterPro" id="IPR015421">
    <property type="entry name" value="PyrdxlP-dep_Trfase_major"/>
</dbReference>
<proteinExistence type="inferred from homology"/>
<evidence type="ECO:0000256" key="5">
    <source>
        <dbReference type="RuleBase" id="RU000382"/>
    </source>
</evidence>
<dbReference type="Gene3D" id="3.40.640.10">
    <property type="entry name" value="Type I PLP-dependent aspartate aminotransferase-like (Major domain)"/>
    <property type="match status" value="1"/>
</dbReference>
<dbReference type="InterPro" id="IPR002129">
    <property type="entry name" value="PyrdxlP-dep_de-COase"/>
</dbReference>